<dbReference type="Pfam" id="PF09722">
    <property type="entry name" value="Xre_MbcA_ParS_C"/>
    <property type="match status" value="1"/>
</dbReference>
<keyword evidence="4" id="KW-1185">Reference proteome</keyword>
<sequence>MTMGMMQGYRQAVQKFSGIKELTNEAMQDWLDSVLPTLPPRTQQIFVDEIFFLTTGLPPMYADSEHPQPAKSGRVARAKTTKTRNNPQATQDAFDLQQRASDVLGGQDAATAWLTRKHRALKNKTPLSILGTTAGNARVEQLLKRTKLSPLPGETPLQKKETVVSRKARVASTIRKATD</sequence>
<gene>
    <name evidence="3" type="ORF">NSPZN2_70006</name>
</gene>
<proteinExistence type="predicted"/>
<evidence type="ECO:0000313" key="4">
    <source>
        <dbReference type="Proteomes" id="UP000675880"/>
    </source>
</evidence>
<accession>A0ABM8S7X0</accession>
<feature type="region of interest" description="Disordered" evidence="1">
    <location>
        <begin position="62"/>
        <end position="92"/>
    </location>
</feature>
<evidence type="ECO:0000259" key="2">
    <source>
        <dbReference type="Pfam" id="PF09722"/>
    </source>
</evidence>
<protein>
    <recommendedName>
        <fullName evidence="2">Antitoxin Xre/MbcA/ParS-like toxin-binding domain-containing protein</fullName>
    </recommendedName>
</protein>
<dbReference type="RefSeq" id="WP_213043990.1">
    <property type="nucleotide sequence ID" value="NZ_CAJNBJ010000020.1"/>
</dbReference>
<comment type="caution">
    <text evidence="3">The sequence shown here is derived from an EMBL/GenBank/DDBJ whole genome shotgun (WGS) entry which is preliminary data.</text>
</comment>
<feature type="domain" description="Antitoxin Xre/MbcA/ParS-like toxin-binding" evidence="2">
    <location>
        <begin position="100"/>
        <end position="145"/>
    </location>
</feature>
<reference evidence="3 4" key="1">
    <citation type="submission" date="2021-02" db="EMBL/GenBank/DDBJ databases">
        <authorList>
            <person name="Han P."/>
        </authorList>
    </citation>
    <scope>NUCLEOTIDE SEQUENCE [LARGE SCALE GENOMIC DNA]</scope>
    <source>
        <strain evidence="3">Candidatus Nitrospira sp. ZN2</strain>
    </source>
</reference>
<name>A0ABM8S7X0_9BACT</name>
<dbReference type="EMBL" id="CAJNBJ010000020">
    <property type="protein sequence ID" value="CAE6794086.1"/>
    <property type="molecule type" value="Genomic_DNA"/>
</dbReference>
<organism evidence="3 4">
    <name type="scientific">Nitrospira defluvii</name>
    <dbReference type="NCBI Taxonomy" id="330214"/>
    <lineage>
        <taxon>Bacteria</taxon>
        <taxon>Pseudomonadati</taxon>
        <taxon>Nitrospirota</taxon>
        <taxon>Nitrospiria</taxon>
        <taxon>Nitrospirales</taxon>
        <taxon>Nitrospiraceae</taxon>
        <taxon>Nitrospira</taxon>
    </lineage>
</organism>
<dbReference type="InterPro" id="IPR024467">
    <property type="entry name" value="Xre/MbcA/ParS-like_toxin-bd"/>
</dbReference>
<evidence type="ECO:0000256" key="1">
    <source>
        <dbReference type="SAM" id="MobiDB-lite"/>
    </source>
</evidence>
<dbReference type="Proteomes" id="UP000675880">
    <property type="component" value="Unassembled WGS sequence"/>
</dbReference>
<evidence type="ECO:0000313" key="3">
    <source>
        <dbReference type="EMBL" id="CAE6794086.1"/>
    </source>
</evidence>